<evidence type="ECO:0000313" key="2">
    <source>
        <dbReference type="EMBL" id="KAJ7084633.1"/>
    </source>
</evidence>
<feature type="region of interest" description="Disordered" evidence="1">
    <location>
        <begin position="143"/>
        <end position="163"/>
    </location>
</feature>
<gene>
    <name evidence="2" type="ORF">B0H15DRAFT_848396</name>
</gene>
<dbReference type="AlphaFoldDB" id="A0AAD6TZL7"/>
<accession>A0AAD6TZL7</accession>
<dbReference type="Proteomes" id="UP001222325">
    <property type="component" value="Unassembled WGS sequence"/>
</dbReference>
<name>A0AAD6TZL7_9AGAR</name>
<reference evidence="2" key="1">
    <citation type="submission" date="2023-03" db="EMBL/GenBank/DDBJ databases">
        <title>Massive genome expansion in bonnet fungi (Mycena s.s.) driven by repeated elements and novel gene families across ecological guilds.</title>
        <authorList>
            <consortium name="Lawrence Berkeley National Laboratory"/>
            <person name="Harder C.B."/>
            <person name="Miyauchi S."/>
            <person name="Viragh M."/>
            <person name="Kuo A."/>
            <person name="Thoen E."/>
            <person name="Andreopoulos B."/>
            <person name="Lu D."/>
            <person name="Skrede I."/>
            <person name="Drula E."/>
            <person name="Henrissat B."/>
            <person name="Morin E."/>
            <person name="Kohler A."/>
            <person name="Barry K."/>
            <person name="LaButti K."/>
            <person name="Morin E."/>
            <person name="Salamov A."/>
            <person name="Lipzen A."/>
            <person name="Mereny Z."/>
            <person name="Hegedus B."/>
            <person name="Baldrian P."/>
            <person name="Stursova M."/>
            <person name="Weitz H."/>
            <person name="Taylor A."/>
            <person name="Grigoriev I.V."/>
            <person name="Nagy L.G."/>
            <person name="Martin F."/>
            <person name="Kauserud H."/>
        </authorList>
    </citation>
    <scope>NUCLEOTIDE SEQUENCE</scope>
    <source>
        <strain evidence="2">CBHHK173m</strain>
    </source>
</reference>
<keyword evidence="3" id="KW-1185">Reference proteome</keyword>
<evidence type="ECO:0000313" key="3">
    <source>
        <dbReference type="Proteomes" id="UP001222325"/>
    </source>
</evidence>
<organism evidence="2 3">
    <name type="scientific">Mycena belliarum</name>
    <dbReference type="NCBI Taxonomy" id="1033014"/>
    <lineage>
        <taxon>Eukaryota</taxon>
        <taxon>Fungi</taxon>
        <taxon>Dikarya</taxon>
        <taxon>Basidiomycota</taxon>
        <taxon>Agaricomycotina</taxon>
        <taxon>Agaricomycetes</taxon>
        <taxon>Agaricomycetidae</taxon>
        <taxon>Agaricales</taxon>
        <taxon>Marasmiineae</taxon>
        <taxon>Mycenaceae</taxon>
        <taxon>Mycena</taxon>
    </lineage>
</organism>
<sequence length="163" mass="18236">MPVRFFPCLSFSPRQTSYASIMHVVNRPPFHLSLVVLFHSPVLCRAAASSAKFHFPSPSLHIPPHLHPYIFLPSFIPTARPPPRLPSARPIPRLLVSRALPNPEVPPPFRVCPPCRSYTPLPRPPLHLPCSPSVLSSFLFSSSSRPHPHPRSFVSQSSHHIMC</sequence>
<proteinExistence type="predicted"/>
<dbReference type="EMBL" id="JARJCN010000037">
    <property type="protein sequence ID" value="KAJ7084633.1"/>
    <property type="molecule type" value="Genomic_DNA"/>
</dbReference>
<protein>
    <submittedName>
        <fullName evidence="2">Uncharacterized protein</fullName>
    </submittedName>
</protein>
<evidence type="ECO:0000256" key="1">
    <source>
        <dbReference type="SAM" id="MobiDB-lite"/>
    </source>
</evidence>
<feature type="compositionally biased region" description="Low complexity" evidence="1">
    <location>
        <begin position="143"/>
        <end position="155"/>
    </location>
</feature>
<comment type="caution">
    <text evidence="2">The sequence shown here is derived from an EMBL/GenBank/DDBJ whole genome shotgun (WGS) entry which is preliminary data.</text>
</comment>